<name>A0A8X6N8I0_NEPPI</name>
<protein>
    <submittedName>
        <fullName evidence="1">Uncharacterized protein</fullName>
    </submittedName>
</protein>
<evidence type="ECO:0000313" key="2">
    <source>
        <dbReference type="Proteomes" id="UP000887013"/>
    </source>
</evidence>
<accession>A0A8X6N8I0</accession>
<dbReference type="AlphaFoldDB" id="A0A8X6N8I0"/>
<keyword evidence="2" id="KW-1185">Reference proteome</keyword>
<sequence length="75" mass="8793">MFWWPVRKSPVRKIWSLQLKSTHRYPFPPLDIGDDPSVHWRGTVGYSPSQVSILNMGFLRTMDFLVCVCRKKNNA</sequence>
<dbReference type="EMBL" id="BMAW01055457">
    <property type="protein sequence ID" value="GFT00919.1"/>
    <property type="molecule type" value="Genomic_DNA"/>
</dbReference>
<reference evidence="1" key="1">
    <citation type="submission" date="2020-08" db="EMBL/GenBank/DDBJ databases">
        <title>Multicomponent nature underlies the extraordinary mechanical properties of spider dragline silk.</title>
        <authorList>
            <person name="Kono N."/>
            <person name="Nakamura H."/>
            <person name="Mori M."/>
            <person name="Yoshida Y."/>
            <person name="Ohtoshi R."/>
            <person name="Malay A.D."/>
            <person name="Moran D.A.P."/>
            <person name="Tomita M."/>
            <person name="Numata K."/>
            <person name="Arakawa K."/>
        </authorList>
    </citation>
    <scope>NUCLEOTIDE SEQUENCE</scope>
</reference>
<organism evidence="1 2">
    <name type="scientific">Nephila pilipes</name>
    <name type="common">Giant wood spider</name>
    <name type="synonym">Nephila maculata</name>
    <dbReference type="NCBI Taxonomy" id="299642"/>
    <lineage>
        <taxon>Eukaryota</taxon>
        <taxon>Metazoa</taxon>
        <taxon>Ecdysozoa</taxon>
        <taxon>Arthropoda</taxon>
        <taxon>Chelicerata</taxon>
        <taxon>Arachnida</taxon>
        <taxon>Araneae</taxon>
        <taxon>Araneomorphae</taxon>
        <taxon>Entelegynae</taxon>
        <taxon>Araneoidea</taxon>
        <taxon>Nephilidae</taxon>
        <taxon>Nephila</taxon>
    </lineage>
</organism>
<proteinExistence type="predicted"/>
<gene>
    <name evidence="1" type="ORF">NPIL_582161</name>
</gene>
<dbReference type="Proteomes" id="UP000887013">
    <property type="component" value="Unassembled WGS sequence"/>
</dbReference>
<comment type="caution">
    <text evidence="1">The sequence shown here is derived from an EMBL/GenBank/DDBJ whole genome shotgun (WGS) entry which is preliminary data.</text>
</comment>
<evidence type="ECO:0000313" key="1">
    <source>
        <dbReference type="EMBL" id="GFT00919.1"/>
    </source>
</evidence>